<protein>
    <submittedName>
        <fullName evidence="1">Uncharacterized protein</fullName>
    </submittedName>
</protein>
<name>A0A426Y4S4_ENSVE</name>
<accession>A0A426Y4S4</accession>
<proteinExistence type="predicted"/>
<evidence type="ECO:0000313" key="1">
    <source>
        <dbReference type="EMBL" id="RRT46521.1"/>
    </source>
</evidence>
<reference evidence="1 2" key="1">
    <citation type="journal article" date="2014" name="Agronomy (Basel)">
        <title>A Draft Genome Sequence for Ensete ventricosum, the Drought-Tolerant Tree Against Hunger.</title>
        <authorList>
            <person name="Harrison J."/>
            <person name="Moore K.A."/>
            <person name="Paszkiewicz K."/>
            <person name="Jones T."/>
            <person name="Grant M."/>
            <person name="Ambacheew D."/>
            <person name="Muzemil S."/>
            <person name="Studholme D.J."/>
        </authorList>
    </citation>
    <scope>NUCLEOTIDE SEQUENCE [LARGE SCALE GENOMIC DNA]</scope>
</reference>
<dbReference type="EMBL" id="AMZH03015143">
    <property type="protein sequence ID" value="RRT46521.1"/>
    <property type="molecule type" value="Genomic_DNA"/>
</dbReference>
<gene>
    <name evidence="1" type="ORF">B296_00041928</name>
</gene>
<organism evidence="1 2">
    <name type="scientific">Ensete ventricosum</name>
    <name type="common">Abyssinian banana</name>
    <name type="synonym">Musa ensete</name>
    <dbReference type="NCBI Taxonomy" id="4639"/>
    <lineage>
        <taxon>Eukaryota</taxon>
        <taxon>Viridiplantae</taxon>
        <taxon>Streptophyta</taxon>
        <taxon>Embryophyta</taxon>
        <taxon>Tracheophyta</taxon>
        <taxon>Spermatophyta</taxon>
        <taxon>Magnoliopsida</taxon>
        <taxon>Liliopsida</taxon>
        <taxon>Zingiberales</taxon>
        <taxon>Musaceae</taxon>
        <taxon>Ensete</taxon>
    </lineage>
</organism>
<sequence length="113" mass="12205">MSTEISLLCHAAPPIRSSAHLGRRSFPSVFGSPPLLPPGFRSSCFPPRRLLATMAHPMPLESSVVHDFGAAALTSATALGLLRFWEELAKRGIIEQVSGCSDSLSLPCLMWIF</sequence>
<evidence type="ECO:0000313" key="2">
    <source>
        <dbReference type="Proteomes" id="UP000287651"/>
    </source>
</evidence>
<dbReference type="AlphaFoldDB" id="A0A426Y4S4"/>
<comment type="caution">
    <text evidence="1">The sequence shown here is derived from an EMBL/GenBank/DDBJ whole genome shotgun (WGS) entry which is preliminary data.</text>
</comment>
<dbReference type="Proteomes" id="UP000287651">
    <property type="component" value="Unassembled WGS sequence"/>
</dbReference>